<name>W4LJ81_ENTF1</name>
<keyword evidence="4 6" id="KW-1133">Transmembrane helix</keyword>
<feature type="transmembrane region" description="Helical" evidence="6">
    <location>
        <begin position="217"/>
        <end position="237"/>
    </location>
</feature>
<dbReference type="AlphaFoldDB" id="W4LJ81"/>
<evidence type="ECO:0000313" key="7">
    <source>
        <dbReference type="EMBL" id="ETW98163.1"/>
    </source>
</evidence>
<proteinExistence type="predicted"/>
<accession>W4LJ81</accession>
<dbReference type="GO" id="GO:0016020">
    <property type="term" value="C:membrane"/>
    <property type="evidence" value="ECO:0007669"/>
    <property type="project" value="UniProtKB-SubCell"/>
</dbReference>
<keyword evidence="5 6" id="KW-0472">Membrane</keyword>
<evidence type="ECO:0000256" key="2">
    <source>
        <dbReference type="ARBA" id="ARBA00022475"/>
    </source>
</evidence>
<dbReference type="Pfam" id="PF01040">
    <property type="entry name" value="UbiA"/>
    <property type="match status" value="1"/>
</dbReference>
<dbReference type="HOGENOM" id="CLU_905315_0_0_7"/>
<evidence type="ECO:0000256" key="5">
    <source>
        <dbReference type="ARBA" id="ARBA00023136"/>
    </source>
</evidence>
<evidence type="ECO:0000256" key="1">
    <source>
        <dbReference type="ARBA" id="ARBA00004141"/>
    </source>
</evidence>
<dbReference type="GO" id="GO:0016765">
    <property type="term" value="F:transferase activity, transferring alkyl or aryl (other than methyl) groups"/>
    <property type="evidence" value="ECO:0007669"/>
    <property type="project" value="InterPro"/>
</dbReference>
<keyword evidence="2" id="KW-1003">Cell membrane</keyword>
<dbReference type="Gene3D" id="1.10.357.140">
    <property type="entry name" value="UbiA prenyltransferase"/>
    <property type="match status" value="1"/>
</dbReference>
<feature type="transmembrane region" description="Helical" evidence="6">
    <location>
        <begin position="157"/>
        <end position="180"/>
    </location>
</feature>
<feature type="transmembrane region" description="Helical" evidence="6">
    <location>
        <begin position="98"/>
        <end position="126"/>
    </location>
</feature>
<reference evidence="7 8" key="1">
    <citation type="journal article" date="2014" name="Nature">
        <title>An environmental bacterial taxon with a large and distinct metabolic repertoire.</title>
        <authorList>
            <person name="Wilson M.C."/>
            <person name="Mori T."/>
            <person name="Ruckert C."/>
            <person name="Uria A.R."/>
            <person name="Helf M.J."/>
            <person name="Takada K."/>
            <person name="Gernert C."/>
            <person name="Steffens U.A."/>
            <person name="Heycke N."/>
            <person name="Schmitt S."/>
            <person name="Rinke C."/>
            <person name="Helfrich E.J."/>
            <person name="Brachmann A.O."/>
            <person name="Gurgui C."/>
            <person name="Wakimoto T."/>
            <person name="Kracht M."/>
            <person name="Crusemann M."/>
            <person name="Hentschel U."/>
            <person name="Abe I."/>
            <person name="Matsunaga S."/>
            <person name="Kalinowski J."/>
            <person name="Takeyama H."/>
            <person name="Piel J."/>
        </authorList>
    </citation>
    <scope>NUCLEOTIDE SEQUENCE [LARGE SCALE GENOMIC DNA]</scope>
    <source>
        <strain evidence="8">TSY1</strain>
    </source>
</reference>
<evidence type="ECO:0000256" key="6">
    <source>
        <dbReference type="SAM" id="Phobius"/>
    </source>
</evidence>
<keyword evidence="8" id="KW-1185">Reference proteome</keyword>
<gene>
    <name evidence="7" type="ORF">ETSY1_19965</name>
</gene>
<dbReference type="Proteomes" id="UP000019141">
    <property type="component" value="Unassembled WGS sequence"/>
</dbReference>
<comment type="subcellular location">
    <subcellularLocation>
        <location evidence="1">Membrane</location>
        <topology evidence="1">Multi-pass membrane protein</topology>
    </subcellularLocation>
</comment>
<evidence type="ECO:0008006" key="9">
    <source>
        <dbReference type="Google" id="ProtNLM"/>
    </source>
</evidence>
<comment type="caution">
    <text evidence="7">The sequence shown here is derived from an EMBL/GenBank/DDBJ whole genome shotgun (WGS) entry which is preliminary data.</text>
</comment>
<feature type="transmembrane region" description="Helical" evidence="6">
    <location>
        <begin position="21"/>
        <end position="38"/>
    </location>
</feature>
<dbReference type="InterPro" id="IPR044878">
    <property type="entry name" value="UbiA_sf"/>
</dbReference>
<keyword evidence="3 6" id="KW-0812">Transmembrane</keyword>
<feature type="transmembrane region" description="Helical" evidence="6">
    <location>
        <begin position="44"/>
        <end position="64"/>
    </location>
</feature>
<feature type="transmembrane region" description="Helical" evidence="6">
    <location>
        <begin position="243"/>
        <end position="262"/>
    </location>
</feature>
<protein>
    <recommendedName>
        <fullName evidence="9">Prenyltransferase</fullName>
    </recommendedName>
</protein>
<organism evidence="7 8">
    <name type="scientific">Entotheonella factor</name>
    <dbReference type="NCBI Taxonomy" id="1429438"/>
    <lineage>
        <taxon>Bacteria</taxon>
        <taxon>Pseudomonadati</taxon>
        <taxon>Nitrospinota/Tectimicrobiota group</taxon>
        <taxon>Candidatus Tectimicrobiota</taxon>
        <taxon>Candidatus Entotheonellia</taxon>
        <taxon>Candidatus Entotheonellales</taxon>
        <taxon>Candidatus Entotheonellaceae</taxon>
        <taxon>Candidatus Entotheonella</taxon>
    </lineage>
</organism>
<evidence type="ECO:0000313" key="8">
    <source>
        <dbReference type="Proteomes" id="UP000019141"/>
    </source>
</evidence>
<dbReference type="EMBL" id="AZHW01000580">
    <property type="protein sequence ID" value="ETW98163.1"/>
    <property type="molecule type" value="Genomic_DNA"/>
</dbReference>
<evidence type="ECO:0000256" key="3">
    <source>
        <dbReference type="ARBA" id="ARBA00022692"/>
    </source>
</evidence>
<dbReference type="CDD" id="cd13963">
    <property type="entry name" value="PT_UbiA_2"/>
    <property type="match status" value="1"/>
</dbReference>
<evidence type="ECO:0000256" key="4">
    <source>
        <dbReference type="ARBA" id="ARBA00022989"/>
    </source>
</evidence>
<sequence length="283" mass="31583">MASPTLQGHIQIARFDHWFKNVFVIPGVFAALLLAPDYQGADLVWRLVVGLVAIGLVASSNYVINEVLDAPYDRQHPVKCHRPVPSGRVHIPLAYAQWLALMVAGIGLGWTLSASFAIVLATLWAMGCVYNIRPVRSKDLPYIDVLTEAVNNPLRMLAGWFMASSALVPPASLLVSYWMIGCYFMTMKRFAEYRDLKEPALASAYRKSFAFYTEQRLLVAVMFYGSAAMLFFGAFIVRYRLELIVSFPFVALVMAVYLALAFKKIALYSAPKVSIGSLLLWPQ</sequence>
<dbReference type="InterPro" id="IPR000537">
    <property type="entry name" value="UbiA_prenyltransferase"/>
</dbReference>